<protein>
    <recommendedName>
        <fullName evidence="1">Protein YOP1</fullName>
    </recommendedName>
</protein>
<comment type="similarity">
    <text evidence="1">Belongs to the DP1 family.</text>
</comment>
<dbReference type="EMBL" id="ML120414">
    <property type="protein sequence ID" value="RPA96461.1"/>
    <property type="molecule type" value="Genomic_DNA"/>
</dbReference>
<reference evidence="2 3" key="1">
    <citation type="journal article" date="2018" name="Nat. Ecol. Evol.">
        <title>Pezizomycetes genomes reveal the molecular basis of ectomycorrhizal truffle lifestyle.</title>
        <authorList>
            <person name="Murat C."/>
            <person name="Payen T."/>
            <person name="Noel B."/>
            <person name="Kuo A."/>
            <person name="Morin E."/>
            <person name="Chen J."/>
            <person name="Kohler A."/>
            <person name="Krizsan K."/>
            <person name="Balestrini R."/>
            <person name="Da Silva C."/>
            <person name="Montanini B."/>
            <person name="Hainaut M."/>
            <person name="Levati E."/>
            <person name="Barry K.W."/>
            <person name="Belfiori B."/>
            <person name="Cichocki N."/>
            <person name="Clum A."/>
            <person name="Dockter R.B."/>
            <person name="Fauchery L."/>
            <person name="Guy J."/>
            <person name="Iotti M."/>
            <person name="Le Tacon F."/>
            <person name="Lindquist E.A."/>
            <person name="Lipzen A."/>
            <person name="Malagnac F."/>
            <person name="Mello A."/>
            <person name="Molinier V."/>
            <person name="Miyauchi S."/>
            <person name="Poulain J."/>
            <person name="Riccioni C."/>
            <person name="Rubini A."/>
            <person name="Sitrit Y."/>
            <person name="Splivallo R."/>
            <person name="Traeger S."/>
            <person name="Wang M."/>
            <person name="Zifcakova L."/>
            <person name="Wipf D."/>
            <person name="Zambonelli A."/>
            <person name="Paolocci F."/>
            <person name="Nowrousian M."/>
            <person name="Ottonello S."/>
            <person name="Baldrian P."/>
            <person name="Spatafora J.W."/>
            <person name="Henrissat B."/>
            <person name="Nagy L.G."/>
            <person name="Aury J.M."/>
            <person name="Wincker P."/>
            <person name="Grigoriev I.V."/>
            <person name="Bonfante P."/>
            <person name="Martin F.M."/>
        </authorList>
    </citation>
    <scope>NUCLEOTIDE SEQUENCE [LARGE SCALE GENOMIC DNA]</scope>
    <source>
        <strain evidence="2 3">120613-1</strain>
    </source>
</reference>
<dbReference type="PANTHER" id="PTHR12300">
    <property type="entry name" value="HVA22-LIKE PROTEINS"/>
    <property type="match status" value="1"/>
</dbReference>
<comment type="caution">
    <text evidence="1">Lacks conserved residue(s) required for the propagation of feature annotation.</text>
</comment>
<dbReference type="AlphaFoldDB" id="A0A3N4JID0"/>
<dbReference type="InterPro" id="IPR004345">
    <property type="entry name" value="TB2_DP1_HVA22"/>
</dbReference>
<keyword evidence="3" id="KW-1185">Reference proteome</keyword>
<comment type="subcellular location">
    <subcellularLocation>
        <location evidence="1">Membrane</location>
        <topology evidence="1">Multi-pass membrane protein</topology>
    </subcellularLocation>
</comment>
<dbReference type="Pfam" id="PF03134">
    <property type="entry name" value="TB2_DP1_HVA22"/>
    <property type="match status" value="1"/>
</dbReference>
<organism evidence="2 3">
    <name type="scientific">Choiromyces venosus 120613-1</name>
    <dbReference type="NCBI Taxonomy" id="1336337"/>
    <lineage>
        <taxon>Eukaryota</taxon>
        <taxon>Fungi</taxon>
        <taxon>Dikarya</taxon>
        <taxon>Ascomycota</taxon>
        <taxon>Pezizomycotina</taxon>
        <taxon>Pezizomycetes</taxon>
        <taxon>Pezizales</taxon>
        <taxon>Tuberaceae</taxon>
        <taxon>Choiromyces</taxon>
    </lineage>
</organism>
<evidence type="ECO:0000313" key="3">
    <source>
        <dbReference type="Proteomes" id="UP000276215"/>
    </source>
</evidence>
<evidence type="ECO:0000256" key="1">
    <source>
        <dbReference type="RuleBase" id="RU362006"/>
    </source>
</evidence>
<proteinExistence type="inferred from homology"/>
<dbReference type="GO" id="GO:0016020">
    <property type="term" value="C:membrane"/>
    <property type="evidence" value="ECO:0007669"/>
    <property type="project" value="UniProtKB-SubCell"/>
</dbReference>
<dbReference type="OrthoDB" id="434647at2759"/>
<accession>A0A3N4JID0</accession>
<feature type="transmembrane region" description="Helical" evidence="1">
    <location>
        <begin position="37"/>
        <end position="63"/>
    </location>
</feature>
<keyword evidence="1" id="KW-1133">Transmembrane helix</keyword>
<gene>
    <name evidence="2" type="ORF">L873DRAFT_1791617</name>
</gene>
<sequence length="346" mass="38756">MFDLLAKILCSVATFLFPVFASYKALKANDPTQLTPWLMYWVVIACILVVESWTGWILCWFPFYQEIRAGFMLWLVLPQFQGATRLYVEHVHPTLDAHEREIEEFITRTHDQAKAAGVEYIRKLIDYAREALFGTLQQAHQAAIQSQQPPPPEDPTSFVQNLFTRWRVPPITPYAPQMATDFYHFLSSALQQQEQRNPSASDGMPNSATLIPAGIEGKVEKTRFIELQRERLKVVMAALDQEMNTIRGAGEPVGGTSIASVLDEATGAYPSEKGKFFKSPSSGNMSSAEGDFDHVTMSDASESSPSTAPTGKWVWGWGKLQPSTPSAEKKGHLSVLYKHEQADKLR</sequence>
<dbReference type="Proteomes" id="UP000276215">
    <property type="component" value="Unassembled WGS sequence"/>
</dbReference>
<keyword evidence="1" id="KW-0812">Transmembrane</keyword>
<dbReference type="PANTHER" id="PTHR12300:SF177">
    <property type="entry name" value="PROTEIN YOP1"/>
    <property type="match status" value="1"/>
</dbReference>
<keyword evidence="1" id="KW-0472">Membrane</keyword>
<name>A0A3N4JID0_9PEZI</name>
<evidence type="ECO:0000313" key="2">
    <source>
        <dbReference type="EMBL" id="RPA96461.1"/>
    </source>
</evidence>
<dbReference type="STRING" id="1336337.A0A3N4JID0"/>